<dbReference type="EMBL" id="JAYGIE010000118">
    <property type="protein sequence ID" value="MEA5480333.1"/>
    <property type="molecule type" value="Genomic_DNA"/>
</dbReference>
<evidence type="ECO:0000259" key="1">
    <source>
        <dbReference type="Pfam" id="PF00535"/>
    </source>
</evidence>
<feature type="domain" description="Glycosyltransferase 2-like" evidence="1">
    <location>
        <begin position="23"/>
        <end position="190"/>
    </location>
</feature>
<keyword evidence="2" id="KW-0328">Glycosyltransferase</keyword>
<protein>
    <submittedName>
        <fullName evidence="2">Glycosyltransferase</fullName>
        <ecNumber evidence="2">2.4.-.-</ecNumber>
    </submittedName>
</protein>
<keyword evidence="3" id="KW-1185">Reference proteome</keyword>
<name>A0ABU5TQS6_9CYAN</name>
<dbReference type="Gene3D" id="3.90.550.10">
    <property type="entry name" value="Spore Coat Polysaccharide Biosynthesis Protein SpsA, Chain A"/>
    <property type="match status" value="1"/>
</dbReference>
<dbReference type="GO" id="GO:0016757">
    <property type="term" value="F:glycosyltransferase activity"/>
    <property type="evidence" value="ECO:0007669"/>
    <property type="project" value="UniProtKB-KW"/>
</dbReference>
<dbReference type="PANTHER" id="PTHR43685:SF11">
    <property type="entry name" value="GLYCOSYLTRANSFERASE TAGX-RELATED"/>
    <property type="match status" value="1"/>
</dbReference>
<reference evidence="2 3" key="1">
    <citation type="submission" date="2023-12" db="EMBL/GenBank/DDBJ databases">
        <title>Baltic Sea Cyanobacteria.</title>
        <authorList>
            <person name="Delbaje E."/>
            <person name="Fewer D.P."/>
            <person name="Shishido T.K."/>
        </authorList>
    </citation>
    <scope>NUCLEOTIDE SEQUENCE [LARGE SCALE GENOMIC DNA]</scope>
    <source>
        <strain evidence="2 3">UHCC 0370</strain>
    </source>
</reference>
<dbReference type="RefSeq" id="WP_323263351.1">
    <property type="nucleotide sequence ID" value="NZ_JAYGIE010000118.1"/>
</dbReference>
<evidence type="ECO:0000313" key="3">
    <source>
        <dbReference type="Proteomes" id="UP001301388"/>
    </source>
</evidence>
<dbReference type="InterPro" id="IPR050834">
    <property type="entry name" value="Glycosyltransf_2"/>
</dbReference>
<gene>
    <name evidence="2" type="ORF">VB774_22090</name>
</gene>
<organism evidence="2 3">
    <name type="scientific">Pseudanabaena galeata UHCC 0370</name>
    <dbReference type="NCBI Taxonomy" id="3110310"/>
    <lineage>
        <taxon>Bacteria</taxon>
        <taxon>Bacillati</taxon>
        <taxon>Cyanobacteriota</taxon>
        <taxon>Cyanophyceae</taxon>
        <taxon>Pseudanabaenales</taxon>
        <taxon>Pseudanabaenaceae</taxon>
        <taxon>Pseudanabaena</taxon>
    </lineage>
</organism>
<dbReference type="PANTHER" id="PTHR43685">
    <property type="entry name" value="GLYCOSYLTRANSFERASE"/>
    <property type="match status" value="1"/>
</dbReference>
<accession>A0ABU5TQS6</accession>
<dbReference type="InterPro" id="IPR001173">
    <property type="entry name" value="Glyco_trans_2-like"/>
</dbReference>
<dbReference type="EC" id="2.4.-.-" evidence="2"/>
<dbReference type="Proteomes" id="UP001301388">
    <property type="component" value="Unassembled WGS sequence"/>
</dbReference>
<sequence length="348" mass="39868">MNNHPYRLRVAKLSEEVKRPLWSVMIPTYNCANYLRETLVSVLAQDLGSDDMQIMVIDDHSLKDDPESVVKEIGKGRVEFYRQDTNVGHVKNFQTCLEKAQGRLIHQLHGDDLVCDGFYKKLTIAFEKHPEIGAAFCRHIIMDEHGNTIHLSILEQPESGVLPEDWVEELIGFQRIQTPAMVVRRDVYEKLGGFDTRLKIGAEDWEMWIRIASSYPIWYEPEPLAKYRKSSNSLTSKNIRSATVIRDMARMISIVKEENISGRVTDTLVKHTKQNCAFFALCNADSLINADDAYGAINQIREAVMLRPNFKVIRSAGRIILLDGSRWLWRKLIGKLHGKLENQADTKT</sequence>
<keyword evidence="2" id="KW-0808">Transferase</keyword>
<dbReference type="Pfam" id="PF00535">
    <property type="entry name" value="Glycos_transf_2"/>
    <property type="match status" value="1"/>
</dbReference>
<evidence type="ECO:0000313" key="2">
    <source>
        <dbReference type="EMBL" id="MEA5480333.1"/>
    </source>
</evidence>
<dbReference type="SUPFAM" id="SSF53448">
    <property type="entry name" value="Nucleotide-diphospho-sugar transferases"/>
    <property type="match status" value="1"/>
</dbReference>
<dbReference type="InterPro" id="IPR029044">
    <property type="entry name" value="Nucleotide-diphossugar_trans"/>
</dbReference>
<comment type="caution">
    <text evidence="2">The sequence shown here is derived from an EMBL/GenBank/DDBJ whole genome shotgun (WGS) entry which is preliminary data.</text>
</comment>
<proteinExistence type="predicted"/>